<accession>A0A8J4X5Y4</accession>
<gene>
    <name evidence="1" type="ORF">DAT39_005114</name>
</gene>
<protein>
    <submittedName>
        <fullName evidence="1">Uncharacterized protein</fullName>
    </submittedName>
</protein>
<dbReference type="EMBL" id="QNUK01000048">
    <property type="protein sequence ID" value="KAF5905177.1"/>
    <property type="molecule type" value="Genomic_DNA"/>
</dbReference>
<proteinExistence type="predicted"/>
<name>A0A8J4X5Y4_CLAMG</name>
<sequence>CLKPKLPKCASEIELGNWSSPDLRGTKKKLWQPYPPHVALKSLNRTAQEDHRAPALPVEMTG</sequence>
<dbReference type="AlphaFoldDB" id="A0A8J4X5Y4"/>
<comment type="caution">
    <text evidence="1">The sequence shown here is derived from an EMBL/GenBank/DDBJ whole genome shotgun (WGS) entry which is preliminary data.</text>
</comment>
<reference evidence="1" key="1">
    <citation type="submission" date="2020-07" db="EMBL/GenBank/DDBJ databases">
        <title>Clarias magur genome sequencing, assembly and annotation.</title>
        <authorList>
            <person name="Kushwaha B."/>
            <person name="Kumar R."/>
            <person name="Das P."/>
            <person name="Joshi C.G."/>
            <person name="Kumar D."/>
            <person name="Nagpure N.S."/>
            <person name="Pandey M."/>
            <person name="Agarwal S."/>
            <person name="Srivastava S."/>
            <person name="Singh M."/>
            <person name="Sahoo L."/>
            <person name="Jayasankar P."/>
            <person name="Meher P.K."/>
            <person name="Koringa P.G."/>
            <person name="Iquebal M.A."/>
            <person name="Das S.P."/>
            <person name="Bit A."/>
            <person name="Patnaik S."/>
            <person name="Patel N."/>
            <person name="Shah T.M."/>
            <person name="Hinsu A."/>
            <person name="Jena J.K."/>
        </authorList>
    </citation>
    <scope>NUCLEOTIDE SEQUENCE</scope>
    <source>
        <strain evidence="1">CIFAMagur01</strain>
        <tissue evidence="1">Testis</tissue>
    </source>
</reference>
<feature type="non-terminal residue" evidence="1">
    <location>
        <position position="1"/>
    </location>
</feature>
<keyword evidence="2" id="KW-1185">Reference proteome</keyword>
<evidence type="ECO:0000313" key="1">
    <source>
        <dbReference type="EMBL" id="KAF5905177.1"/>
    </source>
</evidence>
<organism evidence="1 2">
    <name type="scientific">Clarias magur</name>
    <name type="common">Asian catfish</name>
    <name type="synonym">Macropteronotus magur</name>
    <dbReference type="NCBI Taxonomy" id="1594786"/>
    <lineage>
        <taxon>Eukaryota</taxon>
        <taxon>Metazoa</taxon>
        <taxon>Chordata</taxon>
        <taxon>Craniata</taxon>
        <taxon>Vertebrata</taxon>
        <taxon>Euteleostomi</taxon>
        <taxon>Actinopterygii</taxon>
        <taxon>Neopterygii</taxon>
        <taxon>Teleostei</taxon>
        <taxon>Ostariophysi</taxon>
        <taxon>Siluriformes</taxon>
        <taxon>Clariidae</taxon>
        <taxon>Clarias</taxon>
    </lineage>
</organism>
<dbReference type="Proteomes" id="UP000727407">
    <property type="component" value="Unassembled WGS sequence"/>
</dbReference>
<evidence type="ECO:0000313" key="2">
    <source>
        <dbReference type="Proteomes" id="UP000727407"/>
    </source>
</evidence>